<dbReference type="AlphaFoldDB" id="A0A7M2X0E3"/>
<organism evidence="1 2">
    <name type="scientific">Humisphaera borealis</name>
    <dbReference type="NCBI Taxonomy" id="2807512"/>
    <lineage>
        <taxon>Bacteria</taxon>
        <taxon>Pseudomonadati</taxon>
        <taxon>Planctomycetota</taxon>
        <taxon>Phycisphaerae</taxon>
        <taxon>Tepidisphaerales</taxon>
        <taxon>Tepidisphaeraceae</taxon>
        <taxon>Humisphaera</taxon>
    </lineage>
</organism>
<dbReference type="KEGG" id="hbs:IPV69_05850"/>
<keyword evidence="2" id="KW-1185">Reference proteome</keyword>
<gene>
    <name evidence="1" type="ORF">IPV69_05850</name>
</gene>
<dbReference type="Proteomes" id="UP000593765">
    <property type="component" value="Chromosome"/>
</dbReference>
<dbReference type="EMBL" id="CP063458">
    <property type="protein sequence ID" value="QOV90882.1"/>
    <property type="molecule type" value="Genomic_DNA"/>
</dbReference>
<protein>
    <submittedName>
        <fullName evidence="1">Uncharacterized protein</fullName>
    </submittedName>
</protein>
<name>A0A7M2X0E3_9BACT</name>
<proteinExistence type="predicted"/>
<reference evidence="1 2" key="1">
    <citation type="submission" date="2020-10" db="EMBL/GenBank/DDBJ databases">
        <title>Wide distribution of Phycisphaera-like planctomycetes from WD2101 soil group in peatlands and genome analysis of the first cultivated representative.</title>
        <authorList>
            <person name="Dedysh S.N."/>
            <person name="Beletsky A.V."/>
            <person name="Ivanova A."/>
            <person name="Kulichevskaya I.S."/>
            <person name="Suzina N.E."/>
            <person name="Philippov D.A."/>
            <person name="Rakitin A.L."/>
            <person name="Mardanov A.V."/>
            <person name="Ravin N.V."/>
        </authorList>
    </citation>
    <scope>NUCLEOTIDE SEQUENCE [LARGE SCALE GENOMIC DNA]</scope>
    <source>
        <strain evidence="1 2">M1803</strain>
    </source>
</reference>
<accession>A0A7M2X0E3</accession>
<evidence type="ECO:0000313" key="2">
    <source>
        <dbReference type="Proteomes" id="UP000593765"/>
    </source>
</evidence>
<evidence type="ECO:0000313" key="1">
    <source>
        <dbReference type="EMBL" id="QOV90882.1"/>
    </source>
</evidence>
<sequence>MAGEFDALFKATYGTADFQLVDYTASESAEMKDGLGRIGTTVSVKGEGYIQGTDAADFGLKLAAVCAAFRLSGLPLLISGLTGVLEYSVLPAQSLEGGPHVKSFELLPAGEEAPLVKRLQFEIATSLNQGDGEGGGDEQSSFSVSVATRASNLKAVTYRGEGRGTNAAAVFRTATQPRIRALYPANLWPLTTEEVKNVAEDRVEWTLTFTELATPLPAAPAGAEIFDGDLVRATELDEHYGKVQTLSIDFAFSGDPIAIKDLVRPAGTILRERWDYNTHQDRRVKASFSMLSSTEGDDLLEWDNTFTTTKEGADRPVFEYFGTLPRFGLKAPVYRAVQRGRALTVLRYLKAPEPILDAKLLAKPPVVVCRPVDRVRRETTWEYEFVSEASLDVTAERLGKLRRPVNANLQPGYF</sequence>
<dbReference type="RefSeq" id="WP_206293986.1">
    <property type="nucleotide sequence ID" value="NZ_CP063458.1"/>
</dbReference>